<protein>
    <submittedName>
        <fullName evidence="1">Uncharacterized protein</fullName>
    </submittedName>
</protein>
<accession>A0A2P2P585</accession>
<sequence length="40" mass="4902">MLKQPFPSKNLKRNSRKINVEFDRKFLDFIFLICCNLNRN</sequence>
<name>A0A2P2P585_RHIMU</name>
<proteinExistence type="predicted"/>
<evidence type="ECO:0000313" key="1">
    <source>
        <dbReference type="EMBL" id="MBX49936.1"/>
    </source>
</evidence>
<dbReference type="AlphaFoldDB" id="A0A2P2P585"/>
<reference evidence="1" key="1">
    <citation type="submission" date="2018-02" db="EMBL/GenBank/DDBJ databases">
        <title>Rhizophora mucronata_Transcriptome.</title>
        <authorList>
            <person name="Meera S.P."/>
            <person name="Sreeshan A."/>
            <person name="Augustine A."/>
        </authorList>
    </citation>
    <scope>NUCLEOTIDE SEQUENCE</scope>
    <source>
        <tissue evidence="1">Leaf</tissue>
    </source>
</reference>
<dbReference type="EMBL" id="GGEC01069452">
    <property type="protein sequence ID" value="MBX49936.1"/>
    <property type="molecule type" value="Transcribed_RNA"/>
</dbReference>
<organism evidence="1">
    <name type="scientific">Rhizophora mucronata</name>
    <name type="common">Asiatic mangrove</name>
    <dbReference type="NCBI Taxonomy" id="61149"/>
    <lineage>
        <taxon>Eukaryota</taxon>
        <taxon>Viridiplantae</taxon>
        <taxon>Streptophyta</taxon>
        <taxon>Embryophyta</taxon>
        <taxon>Tracheophyta</taxon>
        <taxon>Spermatophyta</taxon>
        <taxon>Magnoliopsida</taxon>
        <taxon>eudicotyledons</taxon>
        <taxon>Gunneridae</taxon>
        <taxon>Pentapetalae</taxon>
        <taxon>rosids</taxon>
        <taxon>fabids</taxon>
        <taxon>Malpighiales</taxon>
        <taxon>Rhizophoraceae</taxon>
        <taxon>Rhizophora</taxon>
    </lineage>
</organism>